<dbReference type="SUPFAM" id="SSF55718">
    <property type="entry name" value="SCP-like"/>
    <property type="match status" value="1"/>
</dbReference>
<evidence type="ECO:0000313" key="4">
    <source>
        <dbReference type="Proteomes" id="UP000266906"/>
    </source>
</evidence>
<accession>A0A8G1UCK3</accession>
<dbReference type="InterPro" id="IPR036527">
    <property type="entry name" value="SCP2_sterol-bd_dom_sf"/>
</dbReference>
<evidence type="ECO:0000313" key="5">
    <source>
        <dbReference type="Proteomes" id="UP000267408"/>
    </source>
</evidence>
<name>A0A3N4RGL9_9ACTN</name>
<evidence type="ECO:0000313" key="2">
    <source>
        <dbReference type="EMBL" id="ROR38245.1"/>
    </source>
</evidence>
<dbReference type="Proteomes" id="UP000266906">
    <property type="component" value="Unassembled WGS sequence"/>
</dbReference>
<dbReference type="EMBL" id="RJVJ01000002">
    <property type="protein sequence ID" value="ROR38245.1"/>
    <property type="molecule type" value="Genomic_DNA"/>
</dbReference>
<protein>
    <submittedName>
        <fullName evidence="3">SCP-2 sterol transfer family protein</fullName>
    </submittedName>
</protein>
<dbReference type="RefSeq" id="WP_030461762.1">
    <property type="nucleotide sequence ID" value="NZ_JBEXVB010000142.1"/>
</dbReference>
<comment type="caution">
    <text evidence="3">The sequence shown here is derived from an EMBL/GenBank/DDBJ whole genome shotgun (WGS) entry which is preliminary data.</text>
</comment>
<accession>A0A3N4RGL9</accession>
<dbReference type="EMBL" id="RKQG01000001">
    <property type="protein sequence ID" value="RPE31966.1"/>
    <property type="molecule type" value="Genomic_DNA"/>
</dbReference>
<sequence length="115" mass="12263">MATIEECRTALEQLSRNLAAAGGDIRKATALDRSLSCHLTDLGLTFTGRLTDGRLTGITDAPGPPATKADIKLTTTGDDLVALVDGKLPFPTAWATGRLKLDASFRDLLRLRTLL</sequence>
<dbReference type="Proteomes" id="UP000267408">
    <property type="component" value="Unassembled WGS sequence"/>
</dbReference>
<dbReference type="Gene3D" id="3.30.1050.10">
    <property type="entry name" value="SCP2 sterol-binding domain"/>
    <property type="match status" value="1"/>
</dbReference>
<reference evidence="4 5" key="1">
    <citation type="submission" date="2018-11" db="EMBL/GenBank/DDBJ databases">
        <title>Sequencing the genomes of 1000 actinobacteria strains.</title>
        <authorList>
            <person name="Klenk H.-P."/>
        </authorList>
    </citation>
    <scope>NUCLEOTIDE SEQUENCE [LARGE SCALE GENOMIC DNA]</scope>
    <source>
        <strain evidence="2 5">DSM 44780</strain>
        <strain evidence="3 4">DSM 44781</strain>
    </source>
</reference>
<feature type="domain" description="SCP2" evidence="1">
    <location>
        <begin position="28"/>
        <end position="110"/>
    </location>
</feature>
<dbReference type="InterPro" id="IPR003033">
    <property type="entry name" value="SCP2_sterol-bd_dom"/>
</dbReference>
<evidence type="ECO:0000259" key="1">
    <source>
        <dbReference type="Pfam" id="PF02036"/>
    </source>
</evidence>
<gene>
    <name evidence="3" type="ORF">EDD38_0208</name>
    <name evidence="2" type="ORF">EDD39_6422</name>
</gene>
<dbReference type="OrthoDB" id="3534000at2"/>
<keyword evidence="4" id="KW-1185">Reference proteome</keyword>
<evidence type="ECO:0000313" key="3">
    <source>
        <dbReference type="EMBL" id="RPE31966.1"/>
    </source>
</evidence>
<dbReference type="Pfam" id="PF02036">
    <property type="entry name" value="SCP2"/>
    <property type="match status" value="1"/>
</dbReference>
<organism evidence="3 4">
    <name type="scientific">Kitasatospora cineracea</name>
    <dbReference type="NCBI Taxonomy" id="88074"/>
    <lineage>
        <taxon>Bacteria</taxon>
        <taxon>Bacillati</taxon>
        <taxon>Actinomycetota</taxon>
        <taxon>Actinomycetes</taxon>
        <taxon>Kitasatosporales</taxon>
        <taxon>Streptomycetaceae</taxon>
        <taxon>Kitasatospora</taxon>
    </lineage>
</organism>
<proteinExistence type="predicted"/>
<dbReference type="AlphaFoldDB" id="A0A3N4RGL9"/>